<dbReference type="Pfam" id="PF13520">
    <property type="entry name" value="AA_permease_2"/>
    <property type="match status" value="1"/>
</dbReference>
<feature type="transmembrane region" description="Helical" evidence="9">
    <location>
        <begin position="41"/>
        <end position="61"/>
    </location>
</feature>
<evidence type="ECO:0000256" key="7">
    <source>
        <dbReference type="ARBA" id="ARBA00023136"/>
    </source>
</evidence>
<feature type="transmembrane region" description="Helical" evidence="9">
    <location>
        <begin position="225"/>
        <end position="249"/>
    </location>
</feature>
<dbReference type="EMBL" id="JAASQV010000004">
    <property type="protein sequence ID" value="NIJ66709.1"/>
    <property type="molecule type" value="Genomic_DNA"/>
</dbReference>
<organism evidence="10 11">
    <name type="scientific">Sphingomonas leidyi</name>
    <dbReference type="NCBI Taxonomy" id="68569"/>
    <lineage>
        <taxon>Bacteria</taxon>
        <taxon>Pseudomonadati</taxon>
        <taxon>Pseudomonadota</taxon>
        <taxon>Alphaproteobacteria</taxon>
        <taxon>Sphingomonadales</taxon>
        <taxon>Sphingomonadaceae</taxon>
        <taxon>Sphingomonas</taxon>
    </lineage>
</organism>
<feature type="transmembrane region" description="Helical" evidence="9">
    <location>
        <begin position="152"/>
        <end position="172"/>
    </location>
</feature>
<feature type="transmembrane region" description="Helical" evidence="9">
    <location>
        <begin position="117"/>
        <end position="140"/>
    </location>
</feature>
<evidence type="ECO:0000256" key="1">
    <source>
        <dbReference type="ARBA" id="ARBA00004651"/>
    </source>
</evidence>
<dbReference type="RefSeq" id="WP_167301028.1">
    <property type="nucleotide sequence ID" value="NZ_JAASQV010000004.1"/>
</dbReference>
<evidence type="ECO:0000313" key="11">
    <source>
        <dbReference type="Proteomes" id="UP000564677"/>
    </source>
</evidence>
<dbReference type="Gene3D" id="1.20.1740.10">
    <property type="entry name" value="Amino acid/polyamine transporter I"/>
    <property type="match status" value="1"/>
</dbReference>
<reference evidence="10 11" key="1">
    <citation type="submission" date="2020-03" db="EMBL/GenBank/DDBJ databases">
        <title>Genomic Encyclopedia of Type Strains, Phase IV (KMG-IV): sequencing the most valuable type-strain genomes for metagenomic binning, comparative biology and taxonomic classification.</title>
        <authorList>
            <person name="Goeker M."/>
        </authorList>
    </citation>
    <scope>NUCLEOTIDE SEQUENCE [LARGE SCALE GENOMIC DNA]</scope>
    <source>
        <strain evidence="10 11">DSM 4733</strain>
    </source>
</reference>
<comment type="caution">
    <text evidence="10">The sequence shown here is derived from an EMBL/GenBank/DDBJ whole genome shotgun (WGS) entry which is preliminary data.</text>
</comment>
<comment type="function">
    <text evidence="8">Major component of the acid-resistance (AR) system allowing enteric pathogens to survive the acidic environment in the stomach. Exchanges extracellular arginine for its intracellular decarboxylation product agmatine (Agm) thereby expelling intracellular protons. Probably undergoes several conformational states in order to translocate the substrate across the membrane; keeps the substrate accessible to only 1 side of the membrane at a time by opening and closing 3 membrane-internal gates.</text>
</comment>
<evidence type="ECO:0000256" key="3">
    <source>
        <dbReference type="ARBA" id="ARBA00021069"/>
    </source>
</evidence>
<dbReference type="GO" id="GO:0022857">
    <property type="term" value="F:transmembrane transporter activity"/>
    <property type="evidence" value="ECO:0007669"/>
    <property type="project" value="InterPro"/>
</dbReference>
<dbReference type="InterPro" id="IPR002293">
    <property type="entry name" value="AA/rel_permease1"/>
</dbReference>
<protein>
    <recommendedName>
        <fullName evidence="3">Arginine/agmatine antiporter</fullName>
    </recommendedName>
</protein>
<dbReference type="GO" id="GO:0005886">
    <property type="term" value="C:plasma membrane"/>
    <property type="evidence" value="ECO:0007669"/>
    <property type="project" value="UniProtKB-SubCell"/>
</dbReference>
<evidence type="ECO:0000256" key="8">
    <source>
        <dbReference type="ARBA" id="ARBA00045636"/>
    </source>
</evidence>
<dbReference type="AlphaFoldDB" id="A0A7X5V2H4"/>
<dbReference type="PANTHER" id="PTHR42770">
    <property type="entry name" value="AMINO ACID TRANSPORTER-RELATED"/>
    <property type="match status" value="1"/>
</dbReference>
<dbReference type="PANTHER" id="PTHR42770:SF18">
    <property type="entry name" value="ARGININE_AGMATINE ANTIPORTER"/>
    <property type="match status" value="1"/>
</dbReference>
<gene>
    <name evidence="10" type="ORF">FHR20_003685</name>
</gene>
<dbReference type="Proteomes" id="UP000564677">
    <property type="component" value="Unassembled WGS sequence"/>
</dbReference>
<keyword evidence="7 9" id="KW-0472">Membrane</keyword>
<evidence type="ECO:0000256" key="9">
    <source>
        <dbReference type="SAM" id="Phobius"/>
    </source>
</evidence>
<dbReference type="PIRSF" id="PIRSF006060">
    <property type="entry name" value="AA_transporter"/>
    <property type="match status" value="1"/>
</dbReference>
<evidence type="ECO:0000256" key="5">
    <source>
        <dbReference type="ARBA" id="ARBA00022692"/>
    </source>
</evidence>
<keyword evidence="5 9" id="KW-0812">Transmembrane</keyword>
<accession>A0A7X5V2H4</accession>
<feature type="transmembrane region" description="Helical" evidence="9">
    <location>
        <begin position="82"/>
        <end position="111"/>
    </location>
</feature>
<feature type="transmembrane region" description="Helical" evidence="9">
    <location>
        <begin position="7"/>
        <end position="29"/>
    </location>
</feature>
<evidence type="ECO:0000256" key="6">
    <source>
        <dbReference type="ARBA" id="ARBA00022989"/>
    </source>
</evidence>
<keyword evidence="6 9" id="KW-1133">Transmembrane helix</keyword>
<keyword evidence="4" id="KW-1003">Cell membrane</keyword>
<name>A0A7X5V2H4_9SPHN</name>
<comment type="subcellular location">
    <subcellularLocation>
        <location evidence="1">Cell membrane</location>
        <topology evidence="1">Multi-pass membrane protein</topology>
    </subcellularLocation>
</comment>
<dbReference type="InterPro" id="IPR050367">
    <property type="entry name" value="APC_superfamily"/>
</dbReference>
<comment type="similarity">
    <text evidence="2">Belongs to the amino acid-polyamine-organocation (APC) superfamily. Basic amino acid/polyamine antiporter (APA) (TC 2.A.3.2) family.</text>
</comment>
<evidence type="ECO:0000313" key="10">
    <source>
        <dbReference type="EMBL" id="NIJ66709.1"/>
    </source>
</evidence>
<feature type="transmembrane region" description="Helical" evidence="9">
    <location>
        <begin position="192"/>
        <end position="213"/>
    </location>
</feature>
<feature type="transmembrane region" description="Helical" evidence="9">
    <location>
        <begin position="269"/>
        <end position="295"/>
    </location>
</feature>
<feature type="transmembrane region" description="Helical" evidence="9">
    <location>
        <begin position="321"/>
        <end position="341"/>
    </location>
</feature>
<sequence length="430" mass="44235">MTESKRPFGFWTATALVIGNMIGSGFFALPAQLAPYGFTSVAAWIAAIAGAMVIAWVIAGLSRAMPEATGTLAICVRALGPLPGVLIAWTMWVGVWAANAFIALTAIRYLAVFWPPLAQSSLSLVLAAVGLLWGITLLNLRGARAAGEFQVVTTLVKLVPLVAIVLLLAQLGAKGDLAASAHPHTPFDASQLASAVTLAFFAMVGFECAGVAAERVRDPARTIPRATLTGVGLTGLLYLIACSGIIFAMPQGSVAGANAPVALFVEAFWGHWAGLAVAGFAAIAAIGALNGWVLLQGEVPLGMARAGVIPARIGRTSGRDVPVAALLASSALASVLVLSNVSRDTAAIYDFMLRVTTAATLWFYAGTCLSALVLGVVRPAAAIGLVFALWAIWGAGYEAIGLSLLLMATAIPLYLMRGSAEQAAEEAAIP</sequence>
<evidence type="ECO:0000256" key="2">
    <source>
        <dbReference type="ARBA" id="ARBA00008220"/>
    </source>
</evidence>
<proteinExistence type="inferred from homology"/>
<keyword evidence="11" id="KW-1185">Reference proteome</keyword>
<evidence type="ECO:0000256" key="4">
    <source>
        <dbReference type="ARBA" id="ARBA00022475"/>
    </source>
</evidence>